<feature type="transmembrane region" description="Helical" evidence="5">
    <location>
        <begin position="46"/>
        <end position="63"/>
    </location>
</feature>
<evidence type="ECO:0000313" key="7">
    <source>
        <dbReference type="EMBL" id="NKC31060.1"/>
    </source>
</evidence>
<evidence type="ECO:0000259" key="6">
    <source>
        <dbReference type="PROSITE" id="PS50801"/>
    </source>
</evidence>
<evidence type="ECO:0000256" key="1">
    <source>
        <dbReference type="ARBA" id="ARBA00004141"/>
    </source>
</evidence>
<dbReference type="Pfam" id="PF00916">
    <property type="entry name" value="Sulfate_transp"/>
    <property type="match status" value="1"/>
</dbReference>
<dbReference type="CDD" id="cd07042">
    <property type="entry name" value="STAS_SulP_like_sulfate_transporter"/>
    <property type="match status" value="1"/>
</dbReference>
<organism evidence="7 8">
    <name type="scientific">Falsiroseomonas selenitidurans</name>
    <dbReference type="NCBI Taxonomy" id="2716335"/>
    <lineage>
        <taxon>Bacteria</taxon>
        <taxon>Pseudomonadati</taxon>
        <taxon>Pseudomonadota</taxon>
        <taxon>Alphaproteobacteria</taxon>
        <taxon>Acetobacterales</taxon>
        <taxon>Roseomonadaceae</taxon>
        <taxon>Falsiroseomonas</taxon>
    </lineage>
</organism>
<dbReference type="PROSITE" id="PS50801">
    <property type="entry name" value="STAS"/>
    <property type="match status" value="1"/>
</dbReference>
<evidence type="ECO:0000256" key="4">
    <source>
        <dbReference type="ARBA" id="ARBA00023136"/>
    </source>
</evidence>
<dbReference type="SUPFAM" id="SSF52091">
    <property type="entry name" value="SpoIIaa-like"/>
    <property type="match status" value="1"/>
</dbReference>
<dbReference type="InterPro" id="IPR002645">
    <property type="entry name" value="STAS_dom"/>
</dbReference>
<keyword evidence="2 5" id="KW-0812">Transmembrane</keyword>
<protein>
    <submittedName>
        <fullName evidence="7">STAS domain-containing protein</fullName>
    </submittedName>
</protein>
<feature type="transmembrane region" description="Helical" evidence="5">
    <location>
        <begin position="181"/>
        <end position="203"/>
    </location>
</feature>
<evidence type="ECO:0000256" key="2">
    <source>
        <dbReference type="ARBA" id="ARBA00022692"/>
    </source>
</evidence>
<reference evidence="7 8" key="1">
    <citation type="submission" date="2020-03" db="EMBL/GenBank/DDBJ databases">
        <title>Roseomonas selenitidurans sp. nov. isolated from urban soil.</title>
        <authorList>
            <person name="Liu H."/>
        </authorList>
    </citation>
    <scope>NUCLEOTIDE SEQUENCE [LARGE SCALE GENOMIC DNA]</scope>
    <source>
        <strain evidence="7 8">BU-1</strain>
    </source>
</reference>
<sequence length="420" mass="44140">MMRLQREVPRVEQVNFGVREVPLVSVGAGGNEGRIMASPCCEKRRLMLAVVLLGLDQVGVRIVGDIPAGLPPFALPSFDPALWIELLPAAVLISLVGFVESVSVARTLAAKRRQRIVANQELVGLGTANIASAISGGYPVTGGFARSVVNFDAGAATPLAGAATALGILGATLFLTPLFRYLPQAVLAATIIVAVLSLVDLAAIRRTWAYSKADFAAMAATILLVLLVGVEAGIVAGVALSLLLFLWRTSTPHMAIVGQVPGTEHFRNVERHVVITDPAILSLRVDQSLYFANSRYLEDRIYGEAAARPALQHVILMCPAVNLIDASALESLEAIADRLHAAGVGFHPSEVKGPVMDALKRSDFFEHFKGRVFLSQFEAVQALGCGAEAGGAVPTGGMGKAAQEVRVHPVVSGIAAPRAG</sequence>
<comment type="caution">
    <text evidence="7">The sequence shown here is derived from an EMBL/GenBank/DDBJ whole genome shotgun (WGS) entry which is preliminary data.</text>
</comment>
<accession>A0ABX1E842</accession>
<keyword evidence="8" id="KW-1185">Reference proteome</keyword>
<keyword evidence="3 5" id="KW-1133">Transmembrane helix</keyword>
<evidence type="ECO:0000313" key="8">
    <source>
        <dbReference type="Proteomes" id="UP000787635"/>
    </source>
</evidence>
<dbReference type="EMBL" id="JAAVNE010000012">
    <property type="protein sequence ID" value="NKC31060.1"/>
    <property type="molecule type" value="Genomic_DNA"/>
</dbReference>
<feature type="transmembrane region" description="Helical" evidence="5">
    <location>
        <begin position="83"/>
        <end position="105"/>
    </location>
</feature>
<comment type="subcellular location">
    <subcellularLocation>
        <location evidence="1">Membrane</location>
        <topology evidence="1">Multi-pass membrane protein</topology>
    </subcellularLocation>
</comment>
<keyword evidence="4 5" id="KW-0472">Membrane</keyword>
<feature type="domain" description="STAS" evidence="6">
    <location>
        <begin position="270"/>
        <end position="383"/>
    </location>
</feature>
<name>A0ABX1E842_9PROT</name>
<dbReference type="InterPro" id="IPR001902">
    <property type="entry name" value="SLC26A/SulP_fam"/>
</dbReference>
<evidence type="ECO:0000256" key="5">
    <source>
        <dbReference type="SAM" id="Phobius"/>
    </source>
</evidence>
<dbReference type="Gene3D" id="3.30.750.24">
    <property type="entry name" value="STAS domain"/>
    <property type="match status" value="1"/>
</dbReference>
<dbReference type="InterPro" id="IPR011547">
    <property type="entry name" value="SLC26A/SulP_dom"/>
</dbReference>
<dbReference type="Proteomes" id="UP000787635">
    <property type="component" value="Unassembled WGS sequence"/>
</dbReference>
<dbReference type="PANTHER" id="PTHR11814">
    <property type="entry name" value="SULFATE TRANSPORTER"/>
    <property type="match status" value="1"/>
</dbReference>
<feature type="transmembrane region" description="Helical" evidence="5">
    <location>
        <begin position="215"/>
        <end position="247"/>
    </location>
</feature>
<dbReference type="Pfam" id="PF01740">
    <property type="entry name" value="STAS"/>
    <property type="match status" value="1"/>
</dbReference>
<dbReference type="InterPro" id="IPR036513">
    <property type="entry name" value="STAS_dom_sf"/>
</dbReference>
<proteinExistence type="predicted"/>
<feature type="transmembrane region" description="Helical" evidence="5">
    <location>
        <begin position="155"/>
        <end position="175"/>
    </location>
</feature>
<gene>
    <name evidence="7" type="ORF">HEQ75_09310</name>
</gene>
<evidence type="ECO:0000256" key="3">
    <source>
        <dbReference type="ARBA" id="ARBA00022989"/>
    </source>
</evidence>